<feature type="domain" description="CBS" evidence="2">
    <location>
        <begin position="25"/>
        <end position="87"/>
    </location>
</feature>
<evidence type="ECO:0000259" key="2">
    <source>
        <dbReference type="PROSITE" id="PS51371"/>
    </source>
</evidence>
<dbReference type="SUPFAM" id="SSF54631">
    <property type="entry name" value="CBS-domain pair"/>
    <property type="match status" value="1"/>
</dbReference>
<keyword evidence="1" id="KW-0129">CBS domain</keyword>
<evidence type="ECO:0000313" key="4">
    <source>
        <dbReference type="Proteomes" id="UP001163046"/>
    </source>
</evidence>
<dbReference type="Proteomes" id="UP001163046">
    <property type="component" value="Unassembled WGS sequence"/>
</dbReference>
<comment type="caution">
    <text evidence="3">The sequence shown here is derived from an EMBL/GenBank/DDBJ whole genome shotgun (WGS) entry which is preliminary data.</text>
</comment>
<dbReference type="InterPro" id="IPR046342">
    <property type="entry name" value="CBS_dom_sf"/>
</dbReference>
<name>A0A9X0CZ60_9CNID</name>
<sequence>MEDNGFLEKERNEDHSKFWWWTKKVSSINLQTPLTVLPSVTCQQSIDIMNKEGFDQLPVVSEAGSVMGMVTLGNIMSQMLSGRITPESPIANSVYKNFKRLHLTLALVDYRVY</sequence>
<dbReference type="OrthoDB" id="728at2759"/>
<dbReference type="PROSITE" id="PS51371">
    <property type="entry name" value="CBS"/>
    <property type="match status" value="1"/>
</dbReference>
<protein>
    <recommendedName>
        <fullName evidence="2">CBS domain-containing protein</fullName>
    </recommendedName>
</protein>
<dbReference type="Pfam" id="PF00571">
    <property type="entry name" value="CBS"/>
    <property type="match status" value="1"/>
</dbReference>
<keyword evidence="4" id="KW-1185">Reference proteome</keyword>
<gene>
    <name evidence="3" type="ORF">OS493_001450</name>
</gene>
<evidence type="ECO:0000256" key="1">
    <source>
        <dbReference type="PROSITE-ProRule" id="PRU00703"/>
    </source>
</evidence>
<dbReference type="Gene3D" id="3.10.580.10">
    <property type="entry name" value="CBS-domain"/>
    <property type="match status" value="1"/>
</dbReference>
<dbReference type="InterPro" id="IPR000644">
    <property type="entry name" value="CBS_dom"/>
</dbReference>
<proteinExistence type="predicted"/>
<dbReference type="EMBL" id="MU826350">
    <property type="protein sequence ID" value="KAJ7381327.1"/>
    <property type="molecule type" value="Genomic_DNA"/>
</dbReference>
<accession>A0A9X0CZ60</accession>
<organism evidence="3 4">
    <name type="scientific">Desmophyllum pertusum</name>
    <dbReference type="NCBI Taxonomy" id="174260"/>
    <lineage>
        <taxon>Eukaryota</taxon>
        <taxon>Metazoa</taxon>
        <taxon>Cnidaria</taxon>
        <taxon>Anthozoa</taxon>
        <taxon>Hexacorallia</taxon>
        <taxon>Scleractinia</taxon>
        <taxon>Caryophylliina</taxon>
        <taxon>Caryophylliidae</taxon>
        <taxon>Desmophyllum</taxon>
    </lineage>
</organism>
<dbReference type="AlphaFoldDB" id="A0A9X0CZ60"/>
<dbReference type="SMART" id="SM00116">
    <property type="entry name" value="CBS"/>
    <property type="match status" value="1"/>
</dbReference>
<evidence type="ECO:0000313" key="3">
    <source>
        <dbReference type="EMBL" id="KAJ7381327.1"/>
    </source>
</evidence>
<reference evidence="3" key="1">
    <citation type="submission" date="2023-01" db="EMBL/GenBank/DDBJ databases">
        <title>Genome assembly of the deep-sea coral Lophelia pertusa.</title>
        <authorList>
            <person name="Herrera S."/>
            <person name="Cordes E."/>
        </authorList>
    </citation>
    <scope>NUCLEOTIDE SEQUENCE</scope>
    <source>
        <strain evidence="3">USNM1676648</strain>
        <tissue evidence="3">Polyp</tissue>
    </source>
</reference>